<organism evidence="1 2">
    <name type="scientific">Umboniibacter marinipuniceus</name>
    <dbReference type="NCBI Taxonomy" id="569599"/>
    <lineage>
        <taxon>Bacteria</taxon>
        <taxon>Pseudomonadati</taxon>
        <taxon>Pseudomonadota</taxon>
        <taxon>Gammaproteobacteria</taxon>
        <taxon>Cellvibrionales</taxon>
        <taxon>Cellvibrionaceae</taxon>
        <taxon>Umboniibacter</taxon>
    </lineage>
</organism>
<dbReference type="RefSeq" id="WP_121877784.1">
    <property type="nucleotide sequence ID" value="NZ_REFJ01000007.1"/>
</dbReference>
<name>A0A3M0A5C5_9GAMM</name>
<dbReference type="EMBL" id="REFJ01000007">
    <property type="protein sequence ID" value="RMA77665.1"/>
    <property type="molecule type" value="Genomic_DNA"/>
</dbReference>
<evidence type="ECO:0000313" key="1">
    <source>
        <dbReference type="EMBL" id="RMA77665.1"/>
    </source>
</evidence>
<accession>A0A3M0A5C5</accession>
<proteinExistence type="predicted"/>
<sequence>MKEDHFVLLTTTLVAGLATASQFLNLDFSAIDTQLVCVVQQSDFGVMLATSAQTVLDSLFSLLRA</sequence>
<gene>
    <name evidence="1" type="ORF">DFR27_2485</name>
</gene>
<keyword evidence="2" id="KW-1185">Reference proteome</keyword>
<dbReference type="AlphaFoldDB" id="A0A3M0A5C5"/>
<protein>
    <submittedName>
        <fullName evidence="1">Uncharacterized protein</fullName>
    </submittedName>
</protein>
<evidence type="ECO:0000313" key="2">
    <source>
        <dbReference type="Proteomes" id="UP000267187"/>
    </source>
</evidence>
<dbReference type="Proteomes" id="UP000267187">
    <property type="component" value="Unassembled WGS sequence"/>
</dbReference>
<reference evidence="1 2" key="1">
    <citation type="submission" date="2018-10" db="EMBL/GenBank/DDBJ databases">
        <title>Genomic Encyclopedia of Type Strains, Phase IV (KMG-IV): sequencing the most valuable type-strain genomes for metagenomic binning, comparative biology and taxonomic classification.</title>
        <authorList>
            <person name="Goeker M."/>
        </authorList>
    </citation>
    <scope>NUCLEOTIDE SEQUENCE [LARGE SCALE GENOMIC DNA]</scope>
    <source>
        <strain evidence="1 2">DSM 25080</strain>
    </source>
</reference>
<comment type="caution">
    <text evidence="1">The sequence shown here is derived from an EMBL/GenBank/DDBJ whole genome shotgun (WGS) entry which is preliminary data.</text>
</comment>